<keyword evidence="2" id="KW-1185">Reference proteome</keyword>
<dbReference type="Proteomes" id="UP000448199">
    <property type="component" value="Unassembled WGS sequence"/>
</dbReference>
<gene>
    <name evidence="1" type="ORF">GRI69_04555</name>
</gene>
<keyword evidence="1" id="KW-0418">Kinase</keyword>
<proteinExistence type="predicted"/>
<dbReference type="OrthoDB" id="8030657at2"/>
<accession>A0A844XQJ6</accession>
<protein>
    <submittedName>
        <fullName evidence="1">Histidine kinase</fullName>
    </submittedName>
</protein>
<name>A0A844XQJ6_9SPHN</name>
<keyword evidence="1" id="KW-0808">Transferase</keyword>
<dbReference type="GO" id="GO:0016301">
    <property type="term" value="F:kinase activity"/>
    <property type="evidence" value="ECO:0007669"/>
    <property type="project" value="UniProtKB-KW"/>
</dbReference>
<organism evidence="1 2">
    <name type="scientific">Qipengyuania vulgaris</name>
    <dbReference type="NCBI Taxonomy" id="291985"/>
    <lineage>
        <taxon>Bacteria</taxon>
        <taxon>Pseudomonadati</taxon>
        <taxon>Pseudomonadota</taxon>
        <taxon>Alphaproteobacteria</taxon>
        <taxon>Sphingomonadales</taxon>
        <taxon>Erythrobacteraceae</taxon>
        <taxon>Qipengyuania</taxon>
    </lineage>
</organism>
<evidence type="ECO:0000313" key="1">
    <source>
        <dbReference type="EMBL" id="MXO47527.1"/>
    </source>
</evidence>
<evidence type="ECO:0000313" key="2">
    <source>
        <dbReference type="Proteomes" id="UP000448199"/>
    </source>
</evidence>
<dbReference type="EMBL" id="WTYC01000002">
    <property type="protein sequence ID" value="MXO47527.1"/>
    <property type="molecule type" value="Genomic_DNA"/>
</dbReference>
<comment type="caution">
    <text evidence="1">The sequence shown here is derived from an EMBL/GenBank/DDBJ whole genome shotgun (WGS) entry which is preliminary data.</text>
</comment>
<dbReference type="InterPro" id="IPR011006">
    <property type="entry name" value="CheY-like_superfamily"/>
</dbReference>
<sequence length="111" mass="12122">MVQNHAIRLLVEDPSVLASLQFSLSIEGFDVVDHGLAALIIDEQYRGDGAQALEDLRAQGNCAPVVFLATHPNRRLRNRLAISRAILVEKPLMGDEIGRALGDFHNPIKAA</sequence>
<dbReference type="RefSeq" id="WP_160727091.1">
    <property type="nucleotide sequence ID" value="NZ_WTYC01000002.1"/>
</dbReference>
<dbReference type="AlphaFoldDB" id="A0A844XQJ6"/>
<reference evidence="1 2" key="1">
    <citation type="submission" date="2019-12" db="EMBL/GenBank/DDBJ databases">
        <title>Genomic-based taxomic classification of the family Erythrobacteraceae.</title>
        <authorList>
            <person name="Xu L."/>
        </authorList>
    </citation>
    <scope>NUCLEOTIDE SEQUENCE [LARGE SCALE GENOMIC DNA]</scope>
    <source>
        <strain evidence="1 2">DSM 17792</strain>
    </source>
</reference>
<dbReference type="SUPFAM" id="SSF52172">
    <property type="entry name" value="CheY-like"/>
    <property type="match status" value="1"/>
</dbReference>